<comment type="caution">
    <text evidence="1">The sequence shown here is derived from an EMBL/GenBank/DDBJ whole genome shotgun (WGS) entry which is preliminary data.</text>
</comment>
<dbReference type="Proteomes" id="UP000005511">
    <property type="component" value="Unassembled WGS sequence"/>
</dbReference>
<reference evidence="1 2" key="1">
    <citation type="submission" date="2010-09" db="EMBL/GenBank/DDBJ databases">
        <authorList>
            <person name="Richards V."/>
            <person name="Lefebure T."/>
            <person name="Suzuki H."/>
            <person name="Pavinski Bitar P."/>
            <person name="Stanhope M."/>
        </authorList>
    </citation>
    <scope>NUCLEOTIDE SEQUENCE [LARGE SCALE GENOMIC DNA]</scope>
    <source>
        <strain evidence="1 2">80352</strain>
    </source>
</reference>
<name>A0ABN0EPJ9_CAMCO</name>
<keyword evidence="2" id="KW-1185">Reference proteome</keyword>
<protein>
    <submittedName>
        <fullName evidence="1">Uncharacterized protein</fullName>
    </submittedName>
</protein>
<proteinExistence type="predicted"/>
<accession>A0ABN0EPJ9</accession>
<organism evidence="1 2">
    <name type="scientific">Campylobacter coli 80352</name>
    <dbReference type="NCBI Taxonomy" id="887288"/>
    <lineage>
        <taxon>Bacteria</taxon>
        <taxon>Pseudomonadati</taxon>
        <taxon>Campylobacterota</taxon>
        <taxon>Epsilonproteobacteria</taxon>
        <taxon>Campylobacterales</taxon>
        <taxon>Campylobacteraceae</taxon>
        <taxon>Campylobacter</taxon>
    </lineage>
</organism>
<sequence>MQRLVKLQMPNKKDFLKNKKFCLKKNFLNERAQG</sequence>
<evidence type="ECO:0000313" key="1">
    <source>
        <dbReference type="EMBL" id="EIA63485.1"/>
    </source>
</evidence>
<dbReference type="EMBL" id="AIMT01000060">
    <property type="protein sequence ID" value="EIA63485.1"/>
    <property type="molecule type" value="Genomic_DNA"/>
</dbReference>
<gene>
    <name evidence="1" type="ORF">cco14_06270</name>
</gene>
<evidence type="ECO:0000313" key="2">
    <source>
        <dbReference type="Proteomes" id="UP000005511"/>
    </source>
</evidence>